<protein>
    <submittedName>
        <fullName evidence="1">Uncharacterized protein</fullName>
    </submittedName>
</protein>
<proteinExistence type="predicted"/>
<comment type="caution">
    <text evidence="1">The sequence shown here is derived from an EMBL/GenBank/DDBJ whole genome shotgun (WGS) entry which is preliminary data.</text>
</comment>
<evidence type="ECO:0000313" key="2">
    <source>
        <dbReference type="Proteomes" id="UP001281147"/>
    </source>
</evidence>
<keyword evidence="2" id="KW-1185">Reference proteome</keyword>
<evidence type="ECO:0000313" key="1">
    <source>
        <dbReference type="EMBL" id="KAK3683041.1"/>
    </source>
</evidence>
<reference evidence="1" key="1">
    <citation type="submission" date="2023-07" db="EMBL/GenBank/DDBJ databases">
        <title>Black Yeasts Isolated from many extreme environments.</title>
        <authorList>
            <person name="Coleine C."/>
            <person name="Stajich J.E."/>
            <person name="Selbmann L."/>
        </authorList>
    </citation>
    <scope>NUCLEOTIDE SEQUENCE</scope>
    <source>
        <strain evidence="1">CCFEE 5714</strain>
    </source>
</reference>
<dbReference type="EMBL" id="JAUTXU010000374">
    <property type="protein sequence ID" value="KAK3683041.1"/>
    <property type="molecule type" value="Genomic_DNA"/>
</dbReference>
<accession>A0ACC3MAZ1</accession>
<sequence>MRISGLFFRSFCCLLLPAILATLFLYFYAPLFVCSFPTAKRAGAGSSVPGAQKDAILEEVAPFRLLALADPQLEGDTSLPDPNAPAFPSLVELRSRSEDGQFSTVTDVLGLAARDLLMQDVPKLFRGYRKRIDLWGNDLYLAHIYRSVSWWAQPTHTVILGDLLGSQWVGDEEFGRRSDRFWNRVFRGAEKAPRATTDIGGRVEVLGQDESWRRVLITVAGNHDIGYAGDIDEHRIVRFEEAYGSVNWDVTFTLDNATSQSAAPSDSDRSQLGSSPPKLYLIMLNSMNLDSPAYNTKLQQQSRDFLEAQLYHSEHDERSESATILLTHIPFHKEAGVCMDPPFFDWFPEDQGGGIREQNHLNKQTSDFVLSGLAGDSKHGKAIILNGHDHEGCDTYHYRPLDAGDDTSEEASIPPAWEAKYFGDALSEVANDSLQGLREITVRSMMGSYGGNAGFLSAWFDENSREWKFAYNSCIGSAVAKAFGQVGCKKIVLVDWDEPRLGLTSDHFARHTSNIQLLIYAVDVSEPGVMEDTVSSVLADRDFGRLDYCVNCAGINAINDSPYSPNPNGTGSGQSDSTNSVNYRATWMANRAYLNAMMQQQPLRSHDGTQARQQGGAIVK</sequence>
<organism evidence="1 2">
    <name type="scientific">Vermiconidia calcicola</name>
    <dbReference type="NCBI Taxonomy" id="1690605"/>
    <lineage>
        <taxon>Eukaryota</taxon>
        <taxon>Fungi</taxon>
        <taxon>Dikarya</taxon>
        <taxon>Ascomycota</taxon>
        <taxon>Pezizomycotina</taxon>
        <taxon>Dothideomycetes</taxon>
        <taxon>Dothideomycetidae</taxon>
        <taxon>Mycosphaerellales</taxon>
        <taxon>Extremaceae</taxon>
        <taxon>Vermiconidia</taxon>
    </lineage>
</organism>
<name>A0ACC3MAZ1_9PEZI</name>
<gene>
    <name evidence="1" type="ORF">LTR37_020623</name>
</gene>
<dbReference type="Proteomes" id="UP001281147">
    <property type="component" value="Unassembled WGS sequence"/>
</dbReference>